<dbReference type="RefSeq" id="WP_181054941.1">
    <property type="nucleotide sequence ID" value="NZ_JACDXJ010000004.1"/>
</dbReference>
<keyword evidence="2" id="KW-1185">Reference proteome</keyword>
<dbReference type="EMBL" id="JACDXJ010000004">
    <property type="protein sequence ID" value="MBA1159352.1"/>
    <property type="molecule type" value="Genomic_DNA"/>
</dbReference>
<sequence>MSMKWITPERAGESHKLWEMLVDDDGRVVASVERFYETMPTYANVYAPEHQRRVVSLYDYDLKRVVPSIEEQDKRAREWCEASVKNGGDA</sequence>
<reference evidence="1 2" key="1">
    <citation type="submission" date="2020-07" db="EMBL/GenBank/DDBJ databases">
        <title>Draft genome and description of Microvirga mediterraneensis Marseille-Q2068 sp. nov.</title>
        <authorList>
            <person name="Boxberger M."/>
        </authorList>
    </citation>
    <scope>NUCLEOTIDE SEQUENCE [LARGE SCALE GENOMIC DNA]</scope>
    <source>
        <strain evidence="1 2">Marseille-Q2068</strain>
    </source>
</reference>
<proteinExistence type="predicted"/>
<evidence type="ECO:0000313" key="1">
    <source>
        <dbReference type="EMBL" id="MBA1159352.1"/>
    </source>
</evidence>
<dbReference type="AlphaFoldDB" id="A0A838BW69"/>
<gene>
    <name evidence="1" type="ORF">H0S73_25070</name>
</gene>
<evidence type="ECO:0000313" key="2">
    <source>
        <dbReference type="Proteomes" id="UP000572984"/>
    </source>
</evidence>
<name>A0A838BW69_9HYPH</name>
<dbReference type="Proteomes" id="UP000572984">
    <property type="component" value="Unassembled WGS sequence"/>
</dbReference>
<protein>
    <submittedName>
        <fullName evidence="1">Uncharacterized protein</fullName>
    </submittedName>
</protein>
<accession>A0A838BW69</accession>
<comment type="caution">
    <text evidence="1">The sequence shown here is derived from an EMBL/GenBank/DDBJ whole genome shotgun (WGS) entry which is preliminary data.</text>
</comment>
<organism evidence="1 2">
    <name type="scientific">Microvirga mediterraneensis</name>
    <dbReference type="NCBI Taxonomy" id="2754695"/>
    <lineage>
        <taxon>Bacteria</taxon>
        <taxon>Pseudomonadati</taxon>
        <taxon>Pseudomonadota</taxon>
        <taxon>Alphaproteobacteria</taxon>
        <taxon>Hyphomicrobiales</taxon>
        <taxon>Methylobacteriaceae</taxon>
        <taxon>Microvirga</taxon>
    </lineage>
</organism>